<dbReference type="InterPro" id="IPR011009">
    <property type="entry name" value="Kinase-like_dom_sf"/>
</dbReference>
<dbReference type="Pfam" id="PF14381">
    <property type="entry name" value="EDR1_CTR1_ARMC3_pept"/>
    <property type="match status" value="1"/>
</dbReference>
<dbReference type="SUPFAM" id="SSF56112">
    <property type="entry name" value="Protein kinase-like (PK-like)"/>
    <property type="match status" value="1"/>
</dbReference>
<feature type="compositionally biased region" description="Low complexity" evidence="1">
    <location>
        <begin position="53"/>
        <end position="70"/>
    </location>
</feature>
<protein>
    <submittedName>
        <fullName evidence="2">Serine/threonine-protein kinase CTR1</fullName>
    </submittedName>
</protein>
<dbReference type="PANTHER" id="PTHR44329">
    <property type="entry name" value="SERINE/THREONINE-PROTEIN KINASE TNNI3K-RELATED"/>
    <property type="match status" value="1"/>
</dbReference>
<proteinExistence type="predicted"/>
<dbReference type="GO" id="GO:0005524">
    <property type="term" value="F:ATP binding"/>
    <property type="evidence" value="ECO:0007669"/>
    <property type="project" value="UniProtKB-UniRule"/>
</dbReference>
<evidence type="ECO:0000256" key="1">
    <source>
        <dbReference type="SAM" id="MobiDB-lite"/>
    </source>
</evidence>
<dbReference type="InterPro" id="IPR001245">
    <property type="entry name" value="Ser-Thr/Tyr_kinase_cat_dom"/>
</dbReference>
<dbReference type="PROSITE" id="PS00108">
    <property type="entry name" value="PROTEIN_KINASE_ST"/>
    <property type="match status" value="1"/>
</dbReference>
<dbReference type="EnsemblPlants" id="EMT01476">
    <property type="protein sequence ID" value="EMT01476"/>
    <property type="gene ID" value="F775_13261"/>
</dbReference>
<dbReference type="InterPro" id="IPR000719">
    <property type="entry name" value="Prot_kinase_dom"/>
</dbReference>
<dbReference type="Gene3D" id="1.10.510.10">
    <property type="entry name" value="Transferase(Phosphotransferase) domain 1"/>
    <property type="match status" value="3"/>
</dbReference>
<dbReference type="PROSITE" id="PS00107">
    <property type="entry name" value="PROTEIN_KINASE_ATP"/>
    <property type="match status" value="1"/>
</dbReference>
<name>N1QPI1_AEGTA</name>
<feature type="region of interest" description="Disordered" evidence="1">
    <location>
        <begin position="15"/>
        <end position="76"/>
    </location>
</feature>
<accession>N1QPI1</accession>
<dbReference type="InterPro" id="IPR051681">
    <property type="entry name" value="Ser/Thr_Kinases-Pseudokinases"/>
</dbReference>
<dbReference type="AlphaFoldDB" id="N1QPI1"/>
<reference evidence="2" key="1">
    <citation type="submission" date="2015-06" db="UniProtKB">
        <authorList>
            <consortium name="EnsemblPlants"/>
        </authorList>
    </citation>
    <scope>IDENTIFICATION</scope>
</reference>
<dbReference type="Pfam" id="PF07714">
    <property type="entry name" value="PK_Tyr_Ser-Thr"/>
    <property type="match status" value="1"/>
</dbReference>
<dbReference type="GO" id="GO:0004674">
    <property type="term" value="F:protein serine/threonine kinase activity"/>
    <property type="evidence" value="ECO:0007669"/>
    <property type="project" value="TreeGrafter"/>
</dbReference>
<dbReference type="InterPro" id="IPR008271">
    <property type="entry name" value="Ser/Thr_kinase_AS"/>
</dbReference>
<feature type="compositionally biased region" description="Low complexity" evidence="1">
    <location>
        <begin position="19"/>
        <end position="32"/>
    </location>
</feature>
<dbReference type="SMART" id="SM00220">
    <property type="entry name" value="S_TKc"/>
    <property type="match status" value="1"/>
</dbReference>
<dbReference type="InterPro" id="IPR017441">
    <property type="entry name" value="Protein_kinase_ATP_BS"/>
</dbReference>
<sequence length="1018" mass="111900">MSRMKHLLRKLHLSGAGAGTASAGGPTAATPSPDHHRPRQRRSAQLPLPPPVVAAAVADPPLPAPAAAAPEEPTGMGAETTMTRLEEEYHMRLALAISASDPAGLVDPDSVQMRAAERISLGGPAAAPGGPDPTQWTALSARYWNHNVVNYDEKLSDGFYDMRAAERISLGGPAAAPGDRTTMEALSARYWNHNVVNYDEKLSDGFYDVCGAPMDPGFQVKFPSLSSLRAIPVGRDVAYVVILVNRERDPMLKRLEGRAMEIAAQSRAERGGIASAELVQKIASLVVDAMGGVVEDADAMNREWSTKSRQLCAGLNSIALPLGSLGIGLSRHRSLLFKVLADRVNLPCKLVKGICYTGTDEGAINFVKIDFDSAEYIVDLMGAPGTLIPSEISVSQFQDSNNSQLSSDAIEESVAELCIALEQVSGVYESKNDMGGSSSDRNSVLELPTPHLEDTCHTENPLKQRIISDEGQFDEFNIKGDISQQKKVNDTSKYLVPGVVDPQFAQNLHDLLLEGGALLPSGLLSCQNSHNSGNTTEMGKSSPEVKEIPGWLLVGQTGQISPERSVAEDSLPKIPLPPCEDGQYPVENTEATIGSLGTISIEGDRVAEHSMANMSGSSSANLGKLSCSSTKTISSVMDDVAEDEISWEDLHIGERIGLGSYGEVYHADWNGTEVAVKKFLDQDLSGVALEQFKCEAKGMNYLHTSHPTIVHRDLKSPNLLVDKNWVVKSGISKGESTHSQEYLIYRLVGDSVISLGEAELFNEYLGILSYESKWDAALALNEHKYNEKSTYVFYHAGVRFWDVKVEASYFSFLQVDSWNSNILDLFIYAFVLLCLALVQYSVPLESFTDSLVPSDKWHIASYIFLVQLPEWMAPEVLRNEPANEMCDVYSFGVILWELATLRVPWSGLNPMQVVGAVGFQNKRLDIPKEVDPLVASIISSCWDKYLFDKMHPLLSHFENGESYYDAFFWCNDVLMCDEIVNTHYFFDQGRQFFLWRKLKAFFKPSEQKAKQELDPRYT</sequence>
<dbReference type="PANTHER" id="PTHR44329:SF302">
    <property type="entry name" value="SERINE_THREONINE-PROTEIN KINASE SIS8-RELATED"/>
    <property type="match status" value="1"/>
</dbReference>
<evidence type="ECO:0000313" key="2">
    <source>
        <dbReference type="EnsemblPlants" id="EMT01476"/>
    </source>
</evidence>
<dbReference type="InterPro" id="IPR055164">
    <property type="entry name" value="EDR1/CTR1/ARMC3-like_pept-like"/>
</dbReference>
<dbReference type="PROSITE" id="PS50011">
    <property type="entry name" value="PROTEIN_KINASE_DOM"/>
    <property type="match status" value="1"/>
</dbReference>
<organism evidence="2">
    <name type="scientific">Aegilops tauschii</name>
    <name type="common">Tausch's goatgrass</name>
    <name type="synonym">Aegilops squarrosa</name>
    <dbReference type="NCBI Taxonomy" id="37682"/>
    <lineage>
        <taxon>Eukaryota</taxon>
        <taxon>Viridiplantae</taxon>
        <taxon>Streptophyta</taxon>
        <taxon>Embryophyta</taxon>
        <taxon>Tracheophyta</taxon>
        <taxon>Spermatophyta</taxon>
        <taxon>Magnoliopsida</taxon>
        <taxon>Liliopsida</taxon>
        <taxon>Poales</taxon>
        <taxon>Poaceae</taxon>
        <taxon>BOP clade</taxon>
        <taxon>Pooideae</taxon>
        <taxon>Triticodae</taxon>
        <taxon>Triticeae</taxon>
        <taxon>Triticinae</taxon>
        <taxon>Aegilops</taxon>
    </lineage>
</organism>